<keyword evidence="5" id="KW-0406">Ion transport</keyword>
<dbReference type="PROSITE" id="PS51371">
    <property type="entry name" value="CBS"/>
    <property type="match status" value="1"/>
</dbReference>
<gene>
    <name evidence="14" type="ORF">NFG57_20760</name>
</gene>
<evidence type="ECO:0000256" key="7">
    <source>
        <dbReference type="ARBA" id="ARBA00023173"/>
    </source>
</evidence>
<dbReference type="PRINTS" id="PR00762">
    <property type="entry name" value="CLCHANNEL"/>
</dbReference>
<name>A0AAU7KUL0_9GAMM</name>
<evidence type="ECO:0000256" key="2">
    <source>
        <dbReference type="ARBA" id="ARBA00022448"/>
    </source>
</evidence>
<feature type="transmembrane region" description="Helical" evidence="12">
    <location>
        <begin position="397"/>
        <end position="416"/>
    </location>
</feature>
<dbReference type="InterPro" id="IPR001807">
    <property type="entry name" value="ClC"/>
</dbReference>
<dbReference type="GO" id="GO:0005254">
    <property type="term" value="F:chloride channel activity"/>
    <property type="evidence" value="ECO:0007669"/>
    <property type="project" value="UniProtKB-KW"/>
</dbReference>
<feature type="transmembrane region" description="Helical" evidence="12">
    <location>
        <begin position="237"/>
        <end position="256"/>
    </location>
</feature>
<evidence type="ECO:0000256" key="6">
    <source>
        <dbReference type="ARBA" id="ARBA00023136"/>
    </source>
</evidence>
<dbReference type="InterPro" id="IPR050368">
    <property type="entry name" value="ClC-type_chloride_channel"/>
</dbReference>
<evidence type="ECO:0000256" key="3">
    <source>
        <dbReference type="ARBA" id="ARBA00022692"/>
    </source>
</evidence>
<feature type="domain" description="CBS" evidence="13">
    <location>
        <begin position="587"/>
        <end position="648"/>
    </location>
</feature>
<dbReference type="PANTHER" id="PTHR43427:SF6">
    <property type="entry name" value="CHLORIDE CHANNEL PROTEIN CLC-E"/>
    <property type="match status" value="1"/>
</dbReference>
<dbReference type="Gene3D" id="1.10.3080.10">
    <property type="entry name" value="Clc chloride channel"/>
    <property type="match status" value="1"/>
</dbReference>
<feature type="transmembrane region" description="Helical" evidence="12">
    <location>
        <begin position="20"/>
        <end position="46"/>
    </location>
</feature>
<keyword evidence="7" id="KW-0869">Chloride channel</keyword>
<keyword evidence="4 12" id="KW-1133">Transmembrane helix</keyword>
<evidence type="ECO:0000256" key="5">
    <source>
        <dbReference type="ARBA" id="ARBA00023065"/>
    </source>
</evidence>
<evidence type="ECO:0000259" key="13">
    <source>
        <dbReference type="PROSITE" id="PS51371"/>
    </source>
</evidence>
<reference evidence="14" key="1">
    <citation type="submission" date="2022-06" db="EMBL/GenBank/DDBJ databases">
        <title>A novel DMS-producing enzyme.</title>
        <authorList>
            <person name="Zhang Y."/>
        </authorList>
    </citation>
    <scope>NUCLEOTIDE SEQUENCE</scope>
    <source>
        <strain evidence="14">H10-59</strain>
    </source>
</reference>
<feature type="transmembrane region" description="Helical" evidence="12">
    <location>
        <begin position="336"/>
        <end position="356"/>
    </location>
</feature>
<keyword evidence="10" id="KW-0129">CBS domain</keyword>
<dbReference type="CDD" id="cd00400">
    <property type="entry name" value="Voltage_gated_ClC"/>
    <property type="match status" value="1"/>
</dbReference>
<evidence type="ECO:0000256" key="12">
    <source>
        <dbReference type="SAM" id="Phobius"/>
    </source>
</evidence>
<keyword evidence="9" id="KW-0407">Ion channel</keyword>
<evidence type="ECO:0000256" key="10">
    <source>
        <dbReference type="PROSITE-ProRule" id="PRU00703"/>
    </source>
</evidence>
<feature type="transmembrane region" description="Helical" evidence="12">
    <location>
        <begin position="195"/>
        <end position="217"/>
    </location>
</feature>
<organism evidence="14">
    <name type="scientific">Halomonas sp. H10-59</name>
    <dbReference type="NCBI Taxonomy" id="2950874"/>
    <lineage>
        <taxon>Bacteria</taxon>
        <taxon>Pseudomonadati</taxon>
        <taxon>Pseudomonadota</taxon>
        <taxon>Gammaproteobacteria</taxon>
        <taxon>Oceanospirillales</taxon>
        <taxon>Halomonadaceae</taxon>
        <taxon>Halomonas</taxon>
    </lineage>
</organism>
<comment type="subcellular location">
    <subcellularLocation>
        <location evidence="1">Membrane</location>
        <topology evidence="1">Multi-pass membrane protein</topology>
    </subcellularLocation>
</comment>
<evidence type="ECO:0000256" key="8">
    <source>
        <dbReference type="ARBA" id="ARBA00023214"/>
    </source>
</evidence>
<evidence type="ECO:0000256" key="1">
    <source>
        <dbReference type="ARBA" id="ARBA00004141"/>
    </source>
</evidence>
<feature type="compositionally biased region" description="Basic and acidic residues" evidence="11">
    <location>
        <begin position="513"/>
        <end position="530"/>
    </location>
</feature>
<proteinExistence type="predicted"/>
<sequence length="650" mass="69899">MRLPDLSLDAFRRQLASVDALPQLCVLGVVTGLITGSLMVVFRLALMVGAMLVMPYDDPEAFEQLSTGLRMVLPIIAVTVIGVLLWRQPLAARKIGVSHVIERLTYHQGRFPLRNWLNQWWVGVVSVVGGLSAGREGPAIHLGAAASSGLGQLLRLPHNSLRVLVACGTAAGIAASFNTPIAGVIFAMEVVMMEYTIVGFMPVILAACMGALVSQLVYGADPAFAVPDLSMGSLFNIYWIAAMAFGIGLLAGLFIHVSRSERIASLPLWWRLALVGALAALLAWCYPQVQGIGYDSLSDALFNRLTLDILMALVLGKLLLTAFAVGCGVPVSIIGPVLVVGAAAGALFGIAGGWMWPDKAADPGLFAMIGMAAMMGAVLQAPLAALMALLELTHMPHILLPGMLAVVVSCLTARQLCRCDGFFISVKRHGLHPLQQPLMQALSRVSVPAVMERSLVRTRRRISETQARALLEAKPVWIIIERSTDDKPTLALKAADLARYLLEQQEQEQQQGQREKQEPKAAPEDQREASDDNAAMEVLMDKGGAPGGQADVIAGKNVDRSPPPVSPATASPDEDKEALLDLLEIPGQRLDLVAIHLQATLTEALNVLNESKVDGLYVEHGYRPKQKRISGIITRDAIERYYRLSDPSTA</sequence>
<dbReference type="PANTHER" id="PTHR43427">
    <property type="entry name" value="CHLORIDE CHANNEL PROTEIN CLC-E"/>
    <property type="match status" value="1"/>
</dbReference>
<dbReference type="InterPro" id="IPR014743">
    <property type="entry name" value="Cl-channel_core"/>
</dbReference>
<feature type="transmembrane region" description="Helical" evidence="12">
    <location>
        <begin position="309"/>
        <end position="329"/>
    </location>
</feature>
<dbReference type="AlphaFoldDB" id="A0AAU7KUL0"/>
<evidence type="ECO:0000256" key="11">
    <source>
        <dbReference type="SAM" id="MobiDB-lite"/>
    </source>
</evidence>
<dbReference type="Pfam" id="PF00654">
    <property type="entry name" value="Voltage_CLC"/>
    <property type="match status" value="1"/>
</dbReference>
<keyword evidence="3 12" id="KW-0812">Transmembrane</keyword>
<dbReference type="GO" id="GO:0034707">
    <property type="term" value="C:chloride channel complex"/>
    <property type="evidence" value="ECO:0007669"/>
    <property type="project" value="UniProtKB-KW"/>
</dbReference>
<evidence type="ECO:0000256" key="9">
    <source>
        <dbReference type="ARBA" id="ARBA00023303"/>
    </source>
</evidence>
<accession>A0AAU7KUL0</accession>
<feature type="region of interest" description="Disordered" evidence="11">
    <location>
        <begin position="505"/>
        <end position="573"/>
    </location>
</feature>
<evidence type="ECO:0000313" key="14">
    <source>
        <dbReference type="EMBL" id="XBO75195.1"/>
    </source>
</evidence>
<protein>
    <submittedName>
        <fullName evidence="14">Chloride channel protein</fullName>
    </submittedName>
</protein>
<keyword evidence="2" id="KW-0813">Transport</keyword>
<feature type="transmembrane region" description="Helical" evidence="12">
    <location>
        <begin position="268"/>
        <end position="289"/>
    </location>
</feature>
<dbReference type="InterPro" id="IPR000644">
    <property type="entry name" value="CBS_dom"/>
</dbReference>
<feature type="transmembrane region" description="Helical" evidence="12">
    <location>
        <begin position="67"/>
        <end position="86"/>
    </location>
</feature>
<dbReference type="EMBL" id="CP098828">
    <property type="protein sequence ID" value="XBO75195.1"/>
    <property type="molecule type" value="Genomic_DNA"/>
</dbReference>
<keyword evidence="8" id="KW-0868">Chloride</keyword>
<keyword evidence="6 12" id="KW-0472">Membrane</keyword>
<evidence type="ECO:0000256" key="4">
    <source>
        <dbReference type="ARBA" id="ARBA00022989"/>
    </source>
</evidence>
<feature type="transmembrane region" description="Helical" evidence="12">
    <location>
        <begin position="368"/>
        <end position="390"/>
    </location>
</feature>
<dbReference type="RefSeq" id="WP_348815107.1">
    <property type="nucleotide sequence ID" value="NZ_CP098828.1"/>
</dbReference>
<dbReference type="SUPFAM" id="SSF81340">
    <property type="entry name" value="Clc chloride channel"/>
    <property type="match status" value="1"/>
</dbReference>